<dbReference type="EMBL" id="DACSDU010000089">
    <property type="protein sequence ID" value="HAT1589339.1"/>
    <property type="molecule type" value="Genomic_DNA"/>
</dbReference>
<dbReference type="Gene3D" id="1.10.10.10">
    <property type="entry name" value="Winged helix-like DNA-binding domain superfamily/Winged helix DNA-binding domain"/>
    <property type="match status" value="1"/>
</dbReference>
<keyword evidence="1" id="KW-0175">Coiled coil</keyword>
<dbReference type="InterPro" id="IPR036390">
    <property type="entry name" value="WH_DNA-bd_sf"/>
</dbReference>
<dbReference type="AlphaFoldDB" id="A0A8H9P1G5"/>
<dbReference type="SUPFAM" id="SSF46785">
    <property type="entry name" value="Winged helix' DNA-binding domain"/>
    <property type="match status" value="1"/>
</dbReference>
<evidence type="ECO:0008006" key="3">
    <source>
        <dbReference type="Google" id="ProtNLM"/>
    </source>
</evidence>
<accession>A0A8H9P1G5</accession>
<evidence type="ECO:0000313" key="2">
    <source>
        <dbReference type="EMBL" id="HAT1589339.1"/>
    </source>
</evidence>
<feature type="coiled-coil region" evidence="1">
    <location>
        <begin position="149"/>
        <end position="181"/>
    </location>
</feature>
<sequence>KKNKTLVISETKENKFKSISEGVEYVHLFPKNLKILIKKYGLNTNELLVLTEIMESMLSHGNLLINFSQKALCELTGINKSTMCKTFKTLKQKQCLIEKNGHIYLNSVIFMKGLPHKLFMQFRDHFLNSISYKLDDEEEFEKVFDDNFIKAYEKNLKEIKKKKQQIKEKKISKALDNFEKEISKEWKEKFKDEEENFEFGFESEI</sequence>
<reference evidence="2" key="1">
    <citation type="journal article" date="2018" name="Genome Biol.">
        <title>SKESA: strategic k-mer extension for scrupulous assemblies.</title>
        <authorList>
            <person name="Souvorov A."/>
            <person name="Agarwala R."/>
            <person name="Lipman D.J."/>
        </authorList>
    </citation>
    <scope>NUCLEOTIDE SEQUENCE</scope>
    <source>
        <strain evidence="2">YDC697-2</strain>
    </source>
</reference>
<evidence type="ECO:0000256" key="1">
    <source>
        <dbReference type="SAM" id="Coils"/>
    </source>
</evidence>
<comment type="caution">
    <text evidence="2">The sequence shown here is derived from an EMBL/GenBank/DDBJ whole genome shotgun (WGS) entry which is preliminary data.</text>
</comment>
<dbReference type="Proteomes" id="UP000864563">
    <property type="component" value="Unassembled WGS sequence"/>
</dbReference>
<gene>
    <name evidence="2" type="ORF">I8Y00_005774</name>
</gene>
<proteinExistence type="predicted"/>
<protein>
    <recommendedName>
        <fullName evidence="3">Plasmid replication protein RepL domain-containing protein</fullName>
    </recommendedName>
</protein>
<dbReference type="InterPro" id="IPR036388">
    <property type="entry name" value="WH-like_DNA-bd_sf"/>
</dbReference>
<name>A0A8H9P1G5_9ENTR</name>
<reference evidence="2" key="2">
    <citation type="submission" date="2020-11" db="EMBL/GenBank/DDBJ databases">
        <authorList>
            <consortium name="NCBI Pathogen Detection Project"/>
        </authorList>
    </citation>
    <scope>NUCLEOTIDE SEQUENCE</scope>
    <source>
        <strain evidence="2">YDC697-2</strain>
    </source>
</reference>
<organism evidence="2">
    <name type="scientific">Citrobacter farmeri</name>
    <dbReference type="NCBI Taxonomy" id="67824"/>
    <lineage>
        <taxon>Bacteria</taxon>
        <taxon>Pseudomonadati</taxon>
        <taxon>Pseudomonadota</taxon>
        <taxon>Gammaproteobacteria</taxon>
        <taxon>Enterobacterales</taxon>
        <taxon>Enterobacteriaceae</taxon>
        <taxon>Citrobacter</taxon>
    </lineage>
</organism>
<feature type="non-terminal residue" evidence="2">
    <location>
        <position position="1"/>
    </location>
</feature>